<accession>A0A1H8MWB9</accession>
<name>A0A1H8MWB9_9EURY</name>
<feature type="transmembrane region" description="Helical" evidence="6">
    <location>
        <begin position="323"/>
        <end position="340"/>
    </location>
</feature>
<keyword evidence="8" id="KW-1185">Reference proteome</keyword>
<feature type="transmembrane region" description="Helical" evidence="6">
    <location>
        <begin position="125"/>
        <end position="143"/>
    </location>
</feature>
<dbReference type="InterPro" id="IPR001898">
    <property type="entry name" value="SLC13A/DASS"/>
</dbReference>
<keyword evidence="3 6" id="KW-0812">Transmembrane</keyword>
<dbReference type="PANTHER" id="PTHR10283">
    <property type="entry name" value="SOLUTE CARRIER FAMILY 13 MEMBER"/>
    <property type="match status" value="1"/>
</dbReference>
<feature type="transmembrane region" description="Helical" evidence="6">
    <location>
        <begin position="242"/>
        <end position="268"/>
    </location>
</feature>
<keyword evidence="4 6" id="KW-1133">Transmembrane helix</keyword>
<dbReference type="PANTHER" id="PTHR10283:SF82">
    <property type="entry name" value="SOLUTE CARRIER FAMILY 13 MEMBER 2"/>
    <property type="match status" value="1"/>
</dbReference>
<feature type="transmembrane region" description="Helical" evidence="6">
    <location>
        <begin position="361"/>
        <end position="379"/>
    </location>
</feature>
<feature type="transmembrane region" description="Helical" evidence="6">
    <location>
        <begin position="391"/>
        <end position="412"/>
    </location>
</feature>
<reference evidence="8" key="1">
    <citation type="submission" date="2016-10" db="EMBL/GenBank/DDBJ databases">
        <authorList>
            <person name="Varghese N."/>
            <person name="Submissions S."/>
        </authorList>
    </citation>
    <scope>NUCLEOTIDE SEQUENCE [LARGE SCALE GENOMIC DNA]</scope>
    <source>
        <strain evidence="8">CGMCC 1.10121</strain>
    </source>
</reference>
<evidence type="ECO:0000256" key="4">
    <source>
        <dbReference type="ARBA" id="ARBA00022989"/>
    </source>
</evidence>
<feature type="transmembrane region" description="Helical" evidence="6">
    <location>
        <begin position="424"/>
        <end position="443"/>
    </location>
</feature>
<sequence>MTDTEDGYTRLQRGGLVLGPFLFVVVRLFVSPAGLSPAANAVLAGTLWIAAWWMTEAVPIPVTSLLPILLFPTLGVATVVETAAPYADPVVFLFLGGFLVALAIERWNLHRRIALGVLLRVGDDTRRLLLGFMLVTAFLSMWVSNTATAMMMVPIGMAVVAQVDAFRASGESAEPAAPDFELSPEPLAAGETELPRSNFGTALMLGIAYAASVGGVATIIGTPPNAILAGIAQSTLGVRIGFVQWMVFALPIAVVFLGVTWVVLITLLRPEVRTVPESHAVVKSQLEALGPMTRGERRVVAVFALVVSGWLLRPFVIEPVAPGVTDTTVALVGGILVFLVPVDLKRGEFLLEWEATTRVPWGVLLLFGAGFSLARLFQLSGLDRWIAGNLVALRGVEFVWVVLAVATLVVFLTEVTSNSATASLFIPVMASLGASLAVSPIVLMVTVSVAASLAFMLPVATPPNAIVFGSGYVSIPQMARVGFWLNLLGILFLTLMASLWFPIAWNL</sequence>
<gene>
    <name evidence="7" type="ORF">SAMN04487948_101136</name>
</gene>
<dbReference type="RefSeq" id="WP_089820540.1">
    <property type="nucleotide sequence ID" value="NZ_FODV01000001.1"/>
</dbReference>
<dbReference type="AlphaFoldDB" id="A0A1H8MWB9"/>
<evidence type="ECO:0000256" key="2">
    <source>
        <dbReference type="ARBA" id="ARBA00022448"/>
    </source>
</evidence>
<dbReference type="Pfam" id="PF00939">
    <property type="entry name" value="Na_sulph_symp"/>
    <property type="match status" value="1"/>
</dbReference>
<evidence type="ECO:0000313" key="8">
    <source>
        <dbReference type="Proteomes" id="UP000199126"/>
    </source>
</evidence>
<comment type="subcellular location">
    <subcellularLocation>
        <location evidence="1">Membrane</location>
        <topology evidence="1">Multi-pass membrane protein</topology>
    </subcellularLocation>
</comment>
<feature type="transmembrane region" description="Helical" evidence="6">
    <location>
        <begin position="202"/>
        <end position="222"/>
    </location>
</feature>
<dbReference type="GO" id="GO:0005886">
    <property type="term" value="C:plasma membrane"/>
    <property type="evidence" value="ECO:0007669"/>
    <property type="project" value="TreeGrafter"/>
</dbReference>
<evidence type="ECO:0000256" key="6">
    <source>
        <dbReference type="SAM" id="Phobius"/>
    </source>
</evidence>
<dbReference type="Proteomes" id="UP000199126">
    <property type="component" value="Unassembled WGS sequence"/>
</dbReference>
<dbReference type="GO" id="GO:0015141">
    <property type="term" value="F:succinate transmembrane transporter activity"/>
    <property type="evidence" value="ECO:0007669"/>
    <property type="project" value="UniProtKB-ARBA"/>
</dbReference>
<organism evidence="7 8">
    <name type="scientific">Halogranum amylolyticum</name>
    <dbReference type="NCBI Taxonomy" id="660520"/>
    <lineage>
        <taxon>Archaea</taxon>
        <taxon>Methanobacteriati</taxon>
        <taxon>Methanobacteriota</taxon>
        <taxon>Stenosarchaea group</taxon>
        <taxon>Halobacteria</taxon>
        <taxon>Halobacteriales</taxon>
        <taxon>Haloferacaceae</taxon>
    </lineage>
</organism>
<dbReference type="EMBL" id="FODV01000001">
    <property type="protein sequence ID" value="SEO21579.1"/>
    <property type="molecule type" value="Genomic_DNA"/>
</dbReference>
<evidence type="ECO:0000256" key="3">
    <source>
        <dbReference type="ARBA" id="ARBA00022692"/>
    </source>
</evidence>
<dbReference type="NCBIfam" id="TIGR00785">
    <property type="entry name" value="dass"/>
    <property type="match status" value="1"/>
</dbReference>
<feature type="transmembrane region" description="Helical" evidence="6">
    <location>
        <begin position="86"/>
        <end position="104"/>
    </location>
</feature>
<feature type="transmembrane region" description="Helical" evidence="6">
    <location>
        <begin position="62"/>
        <end position="80"/>
    </location>
</feature>
<dbReference type="PROSITE" id="PS01271">
    <property type="entry name" value="NA_SULFATE"/>
    <property type="match status" value="1"/>
</dbReference>
<protein>
    <submittedName>
        <fullName evidence="7">Solute carrier family 13 (Sodium-dependent dicarboxylate transporter), member 2/3/5</fullName>
    </submittedName>
</protein>
<feature type="transmembrane region" description="Helical" evidence="6">
    <location>
        <begin position="36"/>
        <end position="55"/>
    </location>
</feature>
<evidence type="ECO:0000313" key="7">
    <source>
        <dbReference type="EMBL" id="SEO21579.1"/>
    </source>
</evidence>
<feature type="transmembrane region" description="Helical" evidence="6">
    <location>
        <begin position="449"/>
        <end position="469"/>
    </location>
</feature>
<evidence type="ECO:0000256" key="5">
    <source>
        <dbReference type="ARBA" id="ARBA00023136"/>
    </source>
</evidence>
<evidence type="ECO:0000256" key="1">
    <source>
        <dbReference type="ARBA" id="ARBA00004141"/>
    </source>
</evidence>
<dbReference type="CDD" id="cd01115">
    <property type="entry name" value="SLC13_permease"/>
    <property type="match status" value="1"/>
</dbReference>
<keyword evidence="2" id="KW-0813">Transport</keyword>
<feature type="transmembrane region" description="Helical" evidence="6">
    <location>
        <begin position="12"/>
        <end position="30"/>
    </location>
</feature>
<proteinExistence type="predicted"/>
<feature type="transmembrane region" description="Helical" evidence="6">
    <location>
        <begin position="481"/>
        <end position="503"/>
    </location>
</feature>
<keyword evidence="5 6" id="KW-0472">Membrane</keyword>
<dbReference type="OrthoDB" id="19068at2157"/>
<dbReference type="InterPro" id="IPR031312">
    <property type="entry name" value="Na/sul_symport_CS"/>
</dbReference>